<protein>
    <submittedName>
        <fullName evidence="2">Rho GTPase-activating protein gacO</fullName>
    </submittedName>
</protein>
<comment type="caution">
    <text evidence="2">The sequence shown here is derived from an EMBL/GenBank/DDBJ whole genome shotgun (WGS) entry which is preliminary data.</text>
</comment>
<organism evidence="2 3">
    <name type="scientific">Ophiophagus hannah</name>
    <name type="common">King cobra</name>
    <name type="synonym">Naja hannah</name>
    <dbReference type="NCBI Taxonomy" id="8665"/>
    <lineage>
        <taxon>Eukaryota</taxon>
        <taxon>Metazoa</taxon>
        <taxon>Chordata</taxon>
        <taxon>Craniata</taxon>
        <taxon>Vertebrata</taxon>
        <taxon>Euteleostomi</taxon>
        <taxon>Lepidosauria</taxon>
        <taxon>Squamata</taxon>
        <taxon>Bifurcata</taxon>
        <taxon>Unidentata</taxon>
        <taxon>Episquamata</taxon>
        <taxon>Toxicofera</taxon>
        <taxon>Serpentes</taxon>
        <taxon>Colubroidea</taxon>
        <taxon>Elapidae</taxon>
        <taxon>Elapinae</taxon>
        <taxon>Ophiophagus</taxon>
    </lineage>
</organism>
<accession>V8PHW8</accession>
<dbReference type="AlphaFoldDB" id="V8PHW8"/>
<feature type="region of interest" description="Disordered" evidence="1">
    <location>
        <begin position="1"/>
        <end position="68"/>
    </location>
</feature>
<dbReference type="EMBL" id="AZIM01000065">
    <property type="protein sequence ID" value="ETE73618.1"/>
    <property type="molecule type" value="Genomic_DNA"/>
</dbReference>
<name>V8PHW8_OPHHA</name>
<proteinExistence type="predicted"/>
<dbReference type="Proteomes" id="UP000018936">
    <property type="component" value="Unassembled WGS sequence"/>
</dbReference>
<evidence type="ECO:0000313" key="3">
    <source>
        <dbReference type="Proteomes" id="UP000018936"/>
    </source>
</evidence>
<keyword evidence="3" id="KW-1185">Reference proteome</keyword>
<feature type="non-terminal residue" evidence="2">
    <location>
        <position position="1"/>
    </location>
</feature>
<sequence>MERGKERKGKEEGKGKDRKGKERKGQERTVKEERKGKKKKENDKGKGGKKERKGGREEGKPGFLHSPITVSSQSTRLCLTSGGGMVRVGVASSTLLMLECLWCPERSASENSLPSSIFGCDSLLQPSASKNELNFCWQRHHGLVLHYLSTLWAGFGPRALSLTPLI</sequence>
<reference evidence="2 3" key="1">
    <citation type="journal article" date="2013" name="Proc. Natl. Acad. Sci. U.S.A.">
        <title>The king cobra genome reveals dynamic gene evolution and adaptation in the snake venom system.</title>
        <authorList>
            <person name="Vonk F.J."/>
            <person name="Casewell N.R."/>
            <person name="Henkel C.V."/>
            <person name="Heimberg A.M."/>
            <person name="Jansen H.J."/>
            <person name="McCleary R.J."/>
            <person name="Kerkkamp H.M."/>
            <person name="Vos R.A."/>
            <person name="Guerreiro I."/>
            <person name="Calvete J.J."/>
            <person name="Wuster W."/>
            <person name="Woods A.E."/>
            <person name="Logan J.M."/>
            <person name="Harrison R.A."/>
            <person name="Castoe T.A."/>
            <person name="de Koning A.P."/>
            <person name="Pollock D.D."/>
            <person name="Yandell M."/>
            <person name="Calderon D."/>
            <person name="Renjifo C."/>
            <person name="Currier R.B."/>
            <person name="Salgado D."/>
            <person name="Pla D."/>
            <person name="Sanz L."/>
            <person name="Hyder A.S."/>
            <person name="Ribeiro J.M."/>
            <person name="Arntzen J.W."/>
            <person name="van den Thillart G.E."/>
            <person name="Boetzer M."/>
            <person name="Pirovano W."/>
            <person name="Dirks R.P."/>
            <person name="Spaink H.P."/>
            <person name="Duboule D."/>
            <person name="McGlinn E."/>
            <person name="Kini R.M."/>
            <person name="Richardson M.K."/>
        </authorList>
    </citation>
    <scope>NUCLEOTIDE SEQUENCE</scope>
    <source>
        <tissue evidence="2">Blood</tissue>
    </source>
</reference>
<evidence type="ECO:0000256" key="1">
    <source>
        <dbReference type="SAM" id="MobiDB-lite"/>
    </source>
</evidence>
<gene>
    <name evidence="2" type="primary">gacO</name>
    <name evidence="2" type="ORF">L345_00542</name>
</gene>
<feature type="compositionally biased region" description="Basic and acidic residues" evidence="1">
    <location>
        <begin position="1"/>
        <end position="60"/>
    </location>
</feature>
<evidence type="ECO:0000313" key="2">
    <source>
        <dbReference type="EMBL" id="ETE73618.1"/>
    </source>
</evidence>